<sequence>MATPPANLSNVTGPLLLGYLLNYGLYGVLSVQTYIYYTAFPKDPKAFQYLVYGVYLVETMQTVMITYDAFQQFAYGFADPAALDRINLIWFDCCLIDGLVAFLVQTYFAYRIYTLSKSKALSGIIFFMAFTQFSGAIATGILAKIVSAFSKLRARCFIAACFWLGGSAAVDITIAVSMIYILSQYDTSFKETQDLVRRLIRLTMETGSLTAAIAIIDLVLFLVYPLQDYHITPALALAKFYSNSLLVVFNSRVRIPGGRGNESMPASKGAVGWSNNRGRSSITGPSIRFDVEESVWTDPIPLESFGKSTRDGHGI</sequence>
<dbReference type="PANTHER" id="PTHR40465">
    <property type="entry name" value="CHROMOSOME 1, WHOLE GENOME SHOTGUN SEQUENCE"/>
    <property type="match status" value="1"/>
</dbReference>
<reference evidence="3 4" key="1">
    <citation type="submission" date="2015-12" db="EMBL/GenBank/DDBJ databases">
        <title>Draft genome sequence of Moniliophthora roreri, the causal agent of frosty pod rot of cacao.</title>
        <authorList>
            <person name="Aime M.C."/>
            <person name="Diaz-Valderrama J.R."/>
            <person name="Kijpornyongpan T."/>
            <person name="Phillips-Mora W."/>
        </authorList>
    </citation>
    <scope>NUCLEOTIDE SEQUENCE [LARGE SCALE GENOMIC DNA]</scope>
    <source>
        <strain evidence="3 4">MCA 2952</strain>
    </source>
</reference>
<protein>
    <recommendedName>
        <fullName evidence="2">DUF6534 domain-containing protein</fullName>
    </recommendedName>
</protein>
<accession>A0A0W0F2U0</accession>
<name>A0A0W0F2U0_MONRR</name>
<dbReference type="Pfam" id="PF20152">
    <property type="entry name" value="DUF6534"/>
    <property type="match status" value="1"/>
</dbReference>
<dbReference type="PANTHER" id="PTHR40465:SF1">
    <property type="entry name" value="DUF6534 DOMAIN-CONTAINING PROTEIN"/>
    <property type="match status" value="1"/>
</dbReference>
<feature type="transmembrane region" description="Helical" evidence="1">
    <location>
        <begin position="230"/>
        <end position="249"/>
    </location>
</feature>
<dbReference type="Proteomes" id="UP000054988">
    <property type="component" value="Unassembled WGS sequence"/>
</dbReference>
<feature type="domain" description="DUF6534" evidence="2">
    <location>
        <begin position="167"/>
        <end position="253"/>
    </location>
</feature>
<proteinExistence type="predicted"/>
<feature type="transmembrane region" description="Helical" evidence="1">
    <location>
        <begin position="87"/>
        <end position="108"/>
    </location>
</feature>
<keyword evidence="1" id="KW-1133">Transmembrane helix</keyword>
<feature type="transmembrane region" description="Helical" evidence="1">
    <location>
        <begin position="20"/>
        <end position="37"/>
    </location>
</feature>
<evidence type="ECO:0000313" key="3">
    <source>
        <dbReference type="EMBL" id="KTB30564.1"/>
    </source>
</evidence>
<feature type="transmembrane region" description="Helical" evidence="1">
    <location>
        <begin position="157"/>
        <end position="182"/>
    </location>
</feature>
<evidence type="ECO:0000313" key="4">
    <source>
        <dbReference type="Proteomes" id="UP000054988"/>
    </source>
</evidence>
<comment type="caution">
    <text evidence="3">The sequence shown here is derived from an EMBL/GenBank/DDBJ whole genome shotgun (WGS) entry which is preliminary data.</text>
</comment>
<organism evidence="3 4">
    <name type="scientific">Moniliophthora roreri</name>
    <name type="common">Frosty pod rot fungus</name>
    <name type="synonym">Monilia roreri</name>
    <dbReference type="NCBI Taxonomy" id="221103"/>
    <lineage>
        <taxon>Eukaryota</taxon>
        <taxon>Fungi</taxon>
        <taxon>Dikarya</taxon>
        <taxon>Basidiomycota</taxon>
        <taxon>Agaricomycotina</taxon>
        <taxon>Agaricomycetes</taxon>
        <taxon>Agaricomycetidae</taxon>
        <taxon>Agaricales</taxon>
        <taxon>Marasmiineae</taxon>
        <taxon>Marasmiaceae</taxon>
        <taxon>Moniliophthora</taxon>
    </lineage>
</organism>
<feature type="transmembrane region" description="Helical" evidence="1">
    <location>
        <begin position="120"/>
        <end position="145"/>
    </location>
</feature>
<keyword evidence="1" id="KW-0472">Membrane</keyword>
<evidence type="ECO:0000256" key="1">
    <source>
        <dbReference type="SAM" id="Phobius"/>
    </source>
</evidence>
<feature type="transmembrane region" description="Helical" evidence="1">
    <location>
        <begin position="49"/>
        <end position="67"/>
    </location>
</feature>
<dbReference type="EMBL" id="LATX01002379">
    <property type="protein sequence ID" value="KTB30564.1"/>
    <property type="molecule type" value="Genomic_DNA"/>
</dbReference>
<evidence type="ECO:0000259" key="2">
    <source>
        <dbReference type="Pfam" id="PF20152"/>
    </source>
</evidence>
<gene>
    <name evidence="3" type="ORF">WG66_16851</name>
</gene>
<feature type="transmembrane region" description="Helical" evidence="1">
    <location>
        <begin position="202"/>
        <end position="224"/>
    </location>
</feature>
<dbReference type="AlphaFoldDB" id="A0A0W0F2U0"/>
<keyword evidence="1" id="KW-0812">Transmembrane</keyword>
<dbReference type="InterPro" id="IPR045339">
    <property type="entry name" value="DUF6534"/>
</dbReference>